<evidence type="ECO:0000313" key="2">
    <source>
        <dbReference type="EMBL" id="KAJ6329036.1"/>
    </source>
</evidence>
<keyword evidence="1" id="KW-0812">Transmembrane</keyword>
<proteinExistence type="predicted"/>
<comment type="caution">
    <text evidence="2">The sequence shown here is derived from an EMBL/GenBank/DDBJ whole genome shotgun (WGS) entry which is preliminary data.</text>
</comment>
<keyword evidence="1" id="KW-1133">Transmembrane helix</keyword>
<name>A0ABQ9A953_9ROSI</name>
<dbReference type="Proteomes" id="UP001141253">
    <property type="component" value="Chromosome 14"/>
</dbReference>
<organism evidence="2 3">
    <name type="scientific">Salix suchowensis</name>
    <dbReference type="NCBI Taxonomy" id="1278906"/>
    <lineage>
        <taxon>Eukaryota</taxon>
        <taxon>Viridiplantae</taxon>
        <taxon>Streptophyta</taxon>
        <taxon>Embryophyta</taxon>
        <taxon>Tracheophyta</taxon>
        <taxon>Spermatophyta</taxon>
        <taxon>Magnoliopsida</taxon>
        <taxon>eudicotyledons</taxon>
        <taxon>Gunneridae</taxon>
        <taxon>Pentapetalae</taxon>
        <taxon>rosids</taxon>
        <taxon>fabids</taxon>
        <taxon>Malpighiales</taxon>
        <taxon>Salicaceae</taxon>
        <taxon>Saliceae</taxon>
        <taxon>Salix</taxon>
    </lineage>
</organism>
<sequence>MRQVKTISILVSAALICLWVLLAVLLQRIGLFLLGLGMACSRTQLLHFIPCRCAFSASCVTGASLLRFFYAPFPPSLIFSQGLLSRVGFACARTPVGSSSSIVGLT</sequence>
<reference evidence="2" key="1">
    <citation type="submission" date="2022-10" db="EMBL/GenBank/DDBJ databases">
        <authorList>
            <person name="Hyden B.L."/>
            <person name="Feng K."/>
            <person name="Yates T."/>
            <person name="Jawdy S."/>
            <person name="Smart L.B."/>
            <person name="Muchero W."/>
        </authorList>
    </citation>
    <scope>NUCLEOTIDE SEQUENCE</scope>
    <source>
        <tissue evidence="2">Shoot tip</tissue>
    </source>
</reference>
<evidence type="ECO:0000313" key="3">
    <source>
        <dbReference type="Proteomes" id="UP001141253"/>
    </source>
</evidence>
<evidence type="ECO:0008006" key="4">
    <source>
        <dbReference type="Google" id="ProtNLM"/>
    </source>
</evidence>
<keyword evidence="1" id="KW-0472">Membrane</keyword>
<evidence type="ECO:0000256" key="1">
    <source>
        <dbReference type="SAM" id="Phobius"/>
    </source>
</evidence>
<accession>A0ABQ9A953</accession>
<protein>
    <recommendedName>
        <fullName evidence="4">Secreted peptide</fullName>
    </recommendedName>
</protein>
<feature type="transmembrane region" description="Helical" evidence="1">
    <location>
        <begin position="7"/>
        <end position="26"/>
    </location>
</feature>
<reference evidence="2" key="2">
    <citation type="journal article" date="2023" name="Int. J. Mol. Sci.">
        <title>De Novo Assembly and Annotation of 11 Diverse Shrub Willow (Salix) Genomes Reveals Novel Gene Organization in Sex-Linked Regions.</title>
        <authorList>
            <person name="Hyden B."/>
            <person name="Feng K."/>
            <person name="Yates T.B."/>
            <person name="Jawdy S."/>
            <person name="Cereghino C."/>
            <person name="Smart L.B."/>
            <person name="Muchero W."/>
        </authorList>
    </citation>
    <scope>NUCLEOTIDE SEQUENCE</scope>
    <source>
        <tissue evidence="2">Shoot tip</tissue>
    </source>
</reference>
<gene>
    <name evidence="2" type="ORF">OIU77_010665</name>
</gene>
<dbReference type="EMBL" id="JAPFFI010000022">
    <property type="protein sequence ID" value="KAJ6329036.1"/>
    <property type="molecule type" value="Genomic_DNA"/>
</dbReference>
<keyword evidence="3" id="KW-1185">Reference proteome</keyword>